<accession>A0A4U8TTP1</accession>
<dbReference type="STRING" id="425400.LS65_03615"/>
<evidence type="ECO:0008006" key="5">
    <source>
        <dbReference type="Google" id="ProtNLM"/>
    </source>
</evidence>
<comment type="caution">
    <text evidence="3">The sequence shown here is derived from an EMBL/GenBank/DDBJ whole genome shotgun (WGS) entry which is preliminary data.</text>
</comment>
<feature type="transmembrane region" description="Helical" evidence="2">
    <location>
        <begin position="188"/>
        <end position="210"/>
    </location>
</feature>
<dbReference type="RefSeq" id="WP_034361341.1">
    <property type="nucleotide sequence ID" value="NZ_CAJUDB010000012.1"/>
</dbReference>
<keyword evidence="2" id="KW-0812">Transmembrane</keyword>
<name>A0A4U8TTP1_9HELI</name>
<sequence>MPLPLIPIAVAGGTLLSVIFAGKKGKEAYDNYKKAGELVNQATENYNKAESALKKAQENVADEFDELGFLQKSIIENSLERYKNLIDQLDIKDSKELQEIIGKETIENIAQIEQVITALKSALSGIVAGGFAGSMAGFGAVGGVGLLATAGTGTAISTLSGAAATNATLAWLGGGTLASGGLGIAGGMWVLGGIVAAPLVAITSIVIAMFSEGKLNDARAYSDSFKALVEAVKGEQLSWKEMMSKIKEKAKILQETDVSLKSQIDKVFTAFVQKGNSVSKWETKEQENLKSMMNLADIIVNTINAPLMNDEDPLTQKIMAHQAKSKKLIEEINEKWGEK</sequence>
<feature type="coiled-coil region" evidence="1">
    <location>
        <begin position="32"/>
        <end position="92"/>
    </location>
</feature>
<dbReference type="EMBL" id="JRMQ02000001">
    <property type="protein sequence ID" value="TLE03459.1"/>
    <property type="molecule type" value="Genomic_DNA"/>
</dbReference>
<dbReference type="OrthoDB" id="5325014at2"/>
<dbReference type="AlphaFoldDB" id="A0A4U8TTP1"/>
<dbReference type="Proteomes" id="UP000029707">
    <property type="component" value="Unassembled WGS sequence"/>
</dbReference>
<reference evidence="3 4" key="1">
    <citation type="journal article" date="2014" name="Genome Announc.">
        <title>Draft genome sequences of eight enterohepatic helicobacter species isolated from both laboratory and wild rodents.</title>
        <authorList>
            <person name="Sheh A."/>
            <person name="Shen Z."/>
            <person name="Fox J.G."/>
        </authorList>
    </citation>
    <scope>NUCLEOTIDE SEQUENCE [LARGE SCALE GENOMIC DNA]</scope>
    <source>
        <strain evidence="3 4">MIT 01-6451</strain>
    </source>
</reference>
<organism evidence="3 4">
    <name type="scientific">Helicobacter japonicus</name>
    <dbReference type="NCBI Taxonomy" id="425400"/>
    <lineage>
        <taxon>Bacteria</taxon>
        <taxon>Pseudomonadati</taxon>
        <taxon>Campylobacterota</taxon>
        <taxon>Epsilonproteobacteria</taxon>
        <taxon>Campylobacterales</taxon>
        <taxon>Helicobacteraceae</taxon>
        <taxon>Helicobacter</taxon>
    </lineage>
</organism>
<keyword evidence="2" id="KW-1133">Transmembrane helix</keyword>
<keyword evidence="2" id="KW-0472">Membrane</keyword>
<protein>
    <recommendedName>
        <fullName evidence="5">Ancestral polypeptide</fullName>
    </recommendedName>
</protein>
<evidence type="ECO:0000313" key="3">
    <source>
        <dbReference type="EMBL" id="TLE03459.1"/>
    </source>
</evidence>
<evidence type="ECO:0000256" key="1">
    <source>
        <dbReference type="SAM" id="Coils"/>
    </source>
</evidence>
<proteinExistence type="predicted"/>
<gene>
    <name evidence="3" type="ORF">LS65_001450</name>
</gene>
<evidence type="ECO:0000256" key="2">
    <source>
        <dbReference type="SAM" id="Phobius"/>
    </source>
</evidence>
<evidence type="ECO:0000313" key="4">
    <source>
        <dbReference type="Proteomes" id="UP000029707"/>
    </source>
</evidence>
<keyword evidence="4" id="KW-1185">Reference proteome</keyword>
<keyword evidence="1" id="KW-0175">Coiled coil</keyword>